<dbReference type="Gene3D" id="3.30.530.20">
    <property type="match status" value="1"/>
</dbReference>
<name>A0ABN0YLN0_9ACTN</name>
<evidence type="ECO:0000313" key="2">
    <source>
        <dbReference type="Proteomes" id="UP001500879"/>
    </source>
</evidence>
<reference evidence="1 2" key="1">
    <citation type="journal article" date="2019" name="Int. J. Syst. Evol. Microbiol.">
        <title>The Global Catalogue of Microorganisms (GCM) 10K type strain sequencing project: providing services to taxonomists for standard genome sequencing and annotation.</title>
        <authorList>
            <consortium name="The Broad Institute Genomics Platform"/>
            <consortium name="The Broad Institute Genome Sequencing Center for Infectious Disease"/>
            <person name="Wu L."/>
            <person name="Ma J."/>
        </authorList>
    </citation>
    <scope>NUCLEOTIDE SEQUENCE [LARGE SCALE GENOMIC DNA]</scope>
    <source>
        <strain evidence="1 2">JCM 4788</strain>
    </source>
</reference>
<keyword evidence="2" id="KW-1185">Reference proteome</keyword>
<comment type="caution">
    <text evidence="1">The sequence shown here is derived from an EMBL/GenBank/DDBJ whole genome shotgun (WGS) entry which is preliminary data.</text>
</comment>
<sequence>MGADFADGPARVGAPLRMTFAARTAADPERVHRALAEDVAGWSRWFRAVTLARPVAGAGRSRREIRLVGGARFVETVMAVEAPCRYAYRVDVTNVPGPRALLEDWRLSPAGRGTVVRWTVAVDAPAPVRRALRLARPVFGAGFRDAMRGLDRYLAERPVGPVSPASGPSTGTR</sequence>
<dbReference type="Proteomes" id="UP001500879">
    <property type="component" value="Unassembled WGS sequence"/>
</dbReference>
<dbReference type="Pfam" id="PF10604">
    <property type="entry name" value="Polyketide_cyc2"/>
    <property type="match status" value="1"/>
</dbReference>
<evidence type="ECO:0000313" key="1">
    <source>
        <dbReference type="EMBL" id="GAA0399809.1"/>
    </source>
</evidence>
<proteinExistence type="predicted"/>
<accession>A0ABN0YLN0</accession>
<dbReference type="EMBL" id="BAAABX010000023">
    <property type="protein sequence ID" value="GAA0399809.1"/>
    <property type="molecule type" value="Genomic_DNA"/>
</dbReference>
<protein>
    <submittedName>
        <fullName evidence="1">SRPBCC family protein</fullName>
    </submittedName>
</protein>
<organism evidence="1 2">
    <name type="scientific">Streptomyces luteireticuli</name>
    <dbReference type="NCBI Taxonomy" id="173858"/>
    <lineage>
        <taxon>Bacteria</taxon>
        <taxon>Bacillati</taxon>
        <taxon>Actinomycetota</taxon>
        <taxon>Actinomycetes</taxon>
        <taxon>Kitasatosporales</taxon>
        <taxon>Streptomycetaceae</taxon>
        <taxon>Streptomyces</taxon>
    </lineage>
</organism>
<dbReference type="CDD" id="cd07821">
    <property type="entry name" value="PYR_PYL_RCAR_like"/>
    <property type="match status" value="1"/>
</dbReference>
<gene>
    <name evidence="1" type="ORF">GCM10010357_20980</name>
</gene>
<dbReference type="InterPro" id="IPR023393">
    <property type="entry name" value="START-like_dom_sf"/>
</dbReference>
<dbReference type="SUPFAM" id="SSF55961">
    <property type="entry name" value="Bet v1-like"/>
    <property type="match status" value="1"/>
</dbReference>
<dbReference type="InterPro" id="IPR019587">
    <property type="entry name" value="Polyketide_cyclase/dehydratase"/>
</dbReference>